<reference evidence="4 5" key="1">
    <citation type="submission" date="2018-08" db="EMBL/GenBank/DDBJ databases">
        <title>Murine metabolic-syndrome-specific gut microbial biobank.</title>
        <authorList>
            <person name="Liu C."/>
        </authorList>
    </citation>
    <scope>NUCLEOTIDE SEQUENCE [LARGE SCALE GENOMIC DNA]</scope>
    <source>
        <strain evidence="4 5">28</strain>
    </source>
</reference>
<feature type="domain" description="EamA" evidence="3">
    <location>
        <begin position="157"/>
        <end position="289"/>
    </location>
</feature>
<protein>
    <submittedName>
        <fullName evidence="4">DMT family transporter</fullName>
    </submittedName>
</protein>
<sequence length="302" mass="32881">MEKEKKGVLARYVKIIVVLAVMAGSSSGIFGSVIEAPSLAIGFWRLTIGVPFFAVPVLLKQRDVLKQISVKDYIWTFVAGAFLFGHFFSWFNAVKMTNVASAVVLAALHPLVVLAITIFIFKRKVGRRPIMGIVLALLGGVMIAGLDYQQLTAGNFKGDVLAFLAGAFMGIYFAIGNEVRKSVPGAVYVFLVFFSCWICFSAGVIATGTPVLGYSSMDYIYIIAMTLVCQIGAHAVLNLCFGYVDSLYVSAWESGESVFAIIMGVIFLGQIPTSYELIGCVIVIIGLLYYNYYTGIAEKERL</sequence>
<dbReference type="SUPFAM" id="SSF103481">
    <property type="entry name" value="Multidrug resistance efflux transporter EmrE"/>
    <property type="match status" value="2"/>
</dbReference>
<dbReference type="PANTHER" id="PTHR22911">
    <property type="entry name" value="ACYL-MALONYL CONDENSING ENZYME-RELATED"/>
    <property type="match status" value="1"/>
</dbReference>
<feature type="transmembrane region" description="Helical" evidence="2">
    <location>
        <begin position="73"/>
        <end position="93"/>
    </location>
</feature>
<feature type="transmembrane region" description="Helical" evidence="2">
    <location>
        <begin position="274"/>
        <end position="293"/>
    </location>
</feature>
<evidence type="ECO:0000256" key="1">
    <source>
        <dbReference type="ARBA" id="ARBA00007362"/>
    </source>
</evidence>
<feature type="transmembrane region" description="Helical" evidence="2">
    <location>
        <begin position="12"/>
        <end position="34"/>
    </location>
</feature>
<dbReference type="RefSeq" id="WP_160200812.1">
    <property type="nucleotide sequence ID" value="NZ_QXWK01000003.1"/>
</dbReference>
<feature type="transmembrane region" description="Helical" evidence="2">
    <location>
        <begin position="40"/>
        <end position="61"/>
    </location>
</feature>
<keyword evidence="2" id="KW-0812">Transmembrane</keyword>
<evidence type="ECO:0000259" key="3">
    <source>
        <dbReference type="Pfam" id="PF00892"/>
    </source>
</evidence>
<feature type="domain" description="EamA" evidence="3">
    <location>
        <begin position="15"/>
        <end position="143"/>
    </location>
</feature>
<dbReference type="AlphaFoldDB" id="A0A845QFH8"/>
<feature type="transmembrane region" description="Helical" evidence="2">
    <location>
        <begin position="158"/>
        <end position="175"/>
    </location>
</feature>
<evidence type="ECO:0000313" key="4">
    <source>
        <dbReference type="EMBL" id="NBH60510.1"/>
    </source>
</evidence>
<feature type="transmembrane region" description="Helical" evidence="2">
    <location>
        <begin position="187"/>
        <end position="207"/>
    </location>
</feature>
<feature type="transmembrane region" description="Helical" evidence="2">
    <location>
        <begin position="247"/>
        <end position="268"/>
    </location>
</feature>
<keyword evidence="5" id="KW-1185">Reference proteome</keyword>
<dbReference type="InterPro" id="IPR037185">
    <property type="entry name" value="EmrE-like"/>
</dbReference>
<feature type="transmembrane region" description="Helical" evidence="2">
    <location>
        <begin position="99"/>
        <end position="121"/>
    </location>
</feature>
<accession>A0A845QFH8</accession>
<gene>
    <name evidence="4" type="ORF">D0435_02320</name>
</gene>
<feature type="transmembrane region" description="Helical" evidence="2">
    <location>
        <begin position="219"/>
        <end position="240"/>
    </location>
</feature>
<keyword evidence="2" id="KW-1133">Transmembrane helix</keyword>
<dbReference type="PANTHER" id="PTHR22911:SF76">
    <property type="entry name" value="EAMA DOMAIN-CONTAINING PROTEIN"/>
    <property type="match status" value="1"/>
</dbReference>
<dbReference type="Pfam" id="PF00892">
    <property type="entry name" value="EamA"/>
    <property type="match status" value="2"/>
</dbReference>
<evidence type="ECO:0000313" key="5">
    <source>
        <dbReference type="Proteomes" id="UP000446866"/>
    </source>
</evidence>
<dbReference type="EMBL" id="QXWK01000003">
    <property type="protein sequence ID" value="NBH60510.1"/>
    <property type="molecule type" value="Genomic_DNA"/>
</dbReference>
<dbReference type="Gene3D" id="1.10.3730.20">
    <property type="match status" value="1"/>
</dbReference>
<dbReference type="InterPro" id="IPR000620">
    <property type="entry name" value="EamA_dom"/>
</dbReference>
<evidence type="ECO:0000256" key="2">
    <source>
        <dbReference type="SAM" id="Phobius"/>
    </source>
</evidence>
<dbReference type="Proteomes" id="UP000446866">
    <property type="component" value="Unassembled WGS sequence"/>
</dbReference>
<name>A0A845QFH8_9FIRM</name>
<comment type="similarity">
    <text evidence="1">Belongs to the EamA transporter family.</text>
</comment>
<proteinExistence type="inferred from homology"/>
<feature type="transmembrane region" description="Helical" evidence="2">
    <location>
        <begin position="128"/>
        <end position="146"/>
    </location>
</feature>
<dbReference type="GO" id="GO:0016020">
    <property type="term" value="C:membrane"/>
    <property type="evidence" value="ECO:0007669"/>
    <property type="project" value="InterPro"/>
</dbReference>
<keyword evidence="2" id="KW-0472">Membrane</keyword>
<comment type="caution">
    <text evidence="4">The sequence shown here is derived from an EMBL/GenBank/DDBJ whole genome shotgun (WGS) entry which is preliminary data.</text>
</comment>
<organism evidence="4 5">
    <name type="scientific">Anaerotruncus colihominis</name>
    <dbReference type="NCBI Taxonomy" id="169435"/>
    <lineage>
        <taxon>Bacteria</taxon>
        <taxon>Bacillati</taxon>
        <taxon>Bacillota</taxon>
        <taxon>Clostridia</taxon>
        <taxon>Eubacteriales</taxon>
        <taxon>Oscillospiraceae</taxon>
        <taxon>Anaerotruncus</taxon>
    </lineage>
</organism>